<evidence type="ECO:0000313" key="1">
    <source>
        <dbReference type="EMBL" id="CDF37912.1"/>
    </source>
</evidence>
<accession>R7QHB5</accession>
<organism evidence="1 2">
    <name type="scientific">Chondrus crispus</name>
    <name type="common">Carrageen Irish moss</name>
    <name type="synonym">Polymorpha crispa</name>
    <dbReference type="NCBI Taxonomy" id="2769"/>
    <lineage>
        <taxon>Eukaryota</taxon>
        <taxon>Rhodophyta</taxon>
        <taxon>Florideophyceae</taxon>
        <taxon>Rhodymeniophycidae</taxon>
        <taxon>Gigartinales</taxon>
        <taxon>Gigartinaceae</taxon>
        <taxon>Chondrus</taxon>
    </lineage>
</organism>
<keyword evidence="2" id="KW-1185">Reference proteome</keyword>
<name>R7QHB5_CHOCR</name>
<dbReference type="Gramene" id="CDF37912">
    <property type="protein sequence ID" value="CDF37912"/>
    <property type="gene ID" value="CHC_T00000042001"/>
</dbReference>
<evidence type="ECO:0000313" key="2">
    <source>
        <dbReference type="Proteomes" id="UP000012073"/>
    </source>
</evidence>
<dbReference type="RefSeq" id="XP_005717783.1">
    <property type="nucleotide sequence ID" value="XM_005717726.1"/>
</dbReference>
<dbReference type="AlphaFoldDB" id="R7QHB5"/>
<proteinExistence type="predicted"/>
<dbReference type="KEGG" id="ccp:CHC_T00000042001"/>
<reference evidence="2" key="1">
    <citation type="journal article" date="2013" name="Proc. Natl. Acad. Sci. U.S.A.">
        <title>Genome structure and metabolic features in the red seaweed Chondrus crispus shed light on evolution of the Archaeplastida.</title>
        <authorList>
            <person name="Collen J."/>
            <person name="Porcel B."/>
            <person name="Carre W."/>
            <person name="Ball S.G."/>
            <person name="Chaparro C."/>
            <person name="Tonon T."/>
            <person name="Barbeyron T."/>
            <person name="Michel G."/>
            <person name="Noel B."/>
            <person name="Valentin K."/>
            <person name="Elias M."/>
            <person name="Artiguenave F."/>
            <person name="Arun A."/>
            <person name="Aury J.M."/>
            <person name="Barbosa-Neto J.F."/>
            <person name="Bothwell J.H."/>
            <person name="Bouget F.Y."/>
            <person name="Brillet L."/>
            <person name="Cabello-Hurtado F."/>
            <person name="Capella-Gutierrez S."/>
            <person name="Charrier B."/>
            <person name="Cladiere L."/>
            <person name="Cock J.M."/>
            <person name="Coelho S.M."/>
            <person name="Colleoni C."/>
            <person name="Czjzek M."/>
            <person name="Da Silva C."/>
            <person name="Delage L."/>
            <person name="Denoeud F."/>
            <person name="Deschamps P."/>
            <person name="Dittami S.M."/>
            <person name="Gabaldon T."/>
            <person name="Gachon C.M."/>
            <person name="Groisillier A."/>
            <person name="Herve C."/>
            <person name="Jabbari K."/>
            <person name="Katinka M."/>
            <person name="Kloareg B."/>
            <person name="Kowalczyk N."/>
            <person name="Labadie K."/>
            <person name="Leblanc C."/>
            <person name="Lopez P.J."/>
            <person name="McLachlan D.H."/>
            <person name="Meslet-Cladiere L."/>
            <person name="Moustafa A."/>
            <person name="Nehr Z."/>
            <person name="Nyvall Collen P."/>
            <person name="Panaud O."/>
            <person name="Partensky F."/>
            <person name="Poulain J."/>
            <person name="Rensing S.A."/>
            <person name="Rousvoal S."/>
            <person name="Samson G."/>
            <person name="Symeonidi A."/>
            <person name="Weissenbach J."/>
            <person name="Zambounis A."/>
            <person name="Wincker P."/>
            <person name="Boyen C."/>
        </authorList>
    </citation>
    <scope>NUCLEOTIDE SEQUENCE [LARGE SCALE GENOMIC DNA]</scope>
    <source>
        <strain evidence="2">cv. Stackhouse</strain>
    </source>
</reference>
<dbReference type="Proteomes" id="UP000012073">
    <property type="component" value="Unassembled WGS sequence"/>
</dbReference>
<gene>
    <name evidence="1" type="ORF">CHC_T00000042001</name>
</gene>
<dbReference type="GeneID" id="17325495"/>
<sequence length="57" mass="6461">MVMPSRVCVCPPVTTERRRQRFILIQGVSCEGVGEWILTPSREGFRFPIVASERPKG</sequence>
<protein>
    <submittedName>
        <fullName evidence="1">Uncharacterized protein</fullName>
    </submittedName>
</protein>
<dbReference type="EMBL" id="HG001883">
    <property type="protein sequence ID" value="CDF37912.1"/>
    <property type="molecule type" value="Genomic_DNA"/>
</dbReference>